<evidence type="ECO:0000256" key="1">
    <source>
        <dbReference type="ARBA" id="ARBA00004141"/>
    </source>
</evidence>
<dbReference type="Gene3D" id="3.40.50.1000">
    <property type="entry name" value="HAD superfamily/HAD-like"/>
    <property type="match status" value="1"/>
</dbReference>
<dbReference type="InterPro" id="IPR023214">
    <property type="entry name" value="HAD_sf"/>
</dbReference>
<dbReference type="GO" id="GO:0000166">
    <property type="term" value="F:nucleotide binding"/>
    <property type="evidence" value="ECO:0007669"/>
    <property type="project" value="InterPro"/>
</dbReference>
<dbReference type="Pfam" id="PF00702">
    <property type="entry name" value="Hydrolase"/>
    <property type="match status" value="1"/>
</dbReference>
<dbReference type="SUPFAM" id="SSF56784">
    <property type="entry name" value="HAD-like"/>
    <property type="match status" value="1"/>
</dbReference>
<dbReference type="GO" id="GO:0016020">
    <property type="term" value="C:membrane"/>
    <property type="evidence" value="ECO:0007669"/>
    <property type="project" value="UniProtKB-SubCell"/>
</dbReference>
<reference evidence="3" key="1">
    <citation type="submission" date="2020-06" db="EMBL/GenBank/DDBJ databases">
        <authorList>
            <person name="Li T."/>
            <person name="Hu X."/>
            <person name="Zhang T."/>
            <person name="Song X."/>
            <person name="Zhang H."/>
            <person name="Dai N."/>
            <person name="Sheng W."/>
            <person name="Hou X."/>
            <person name="Wei L."/>
        </authorList>
    </citation>
    <scope>NUCLEOTIDE SEQUENCE</scope>
    <source>
        <strain evidence="3">G02</strain>
        <tissue evidence="3">Leaf</tissue>
    </source>
</reference>
<dbReference type="InterPro" id="IPR036412">
    <property type="entry name" value="HAD-like_sf"/>
</dbReference>
<dbReference type="EMBL" id="JACGWJ010000015">
    <property type="protein sequence ID" value="KAL0366288.1"/>
    <property type="molecule type" value="Genomic_DNA"/>
</dbReference>
<sequence>MPLGQQALSFDDEKDLTFIGLVGMLDPPREEVRNAILACMTAGIRVIVVTGDNKATAESLCQRIGAFDNLDDFEGLSYTASEFEKLPALQKTVALQRMTIFTRVEPSHKRMLVEALQSK</sequence>
<dbReference type="PRINTS" id="PR00119">
    <property type="entry name" value="CATATPASE"/>
</dbReference>
<protein>
    <submittedName>
        <fullName evidence="3">Calcium-transporting ATPase 3, endoplasmic reticulum-type</fullName>
    </submittedName>
</protein>
<keyword evidence="2" id="KW-0460">Magnesium</keyword>
<dbReference type="AlphaFoldDB" id="A0AAW2QEP3"/>
<comment type="subcellular location">
    <subcellularLocation>
        <location evidence="1">Membrane</location>
        <topology evidence="1">Multi-pass membrane protein</topology>
    </subcellularLocation>
</comment>
<comment type="caution">
    <text evidence="3">The sequence shown here is derived from an EMBL/GenBank/DDBJ whole genome shotgun (WGS) entry which is preliminary data.</text>
</comment>
<accession>A0AAW2QEP3</accession>
<proteinExistence type="predicted"/>
<dbReference type="InterPro" id="IPR023299">
    <property type="entry name" value="ATPase_P-typ_cyto_dom_N"/>
</dbReference>
<evidence type="ECO:0000256" key="2">
    <source>
        <dbReference type="ARBA" id="ARBA00022842"/>
    </source>
</evidence>
<reference evidence="3" key="2">
    <citation type="journal article" date="2024" name="Plant">
        <title>Genomic evolution and insights into agronomic trait innovations of Sesamum species.</title>
        <authorList>
            <person name="Miao H."/>
            <person name="Wang L."/>
            <person name="Qu L."/>
            <person name="Liu H."/>
            <person name="Sun Y."/>
            <person name="Le M."/>
            <person name="Wang Q."/>
            <person name="Wei S."/>
            <person name="Zheng Y."/>
            <person name="Lin W."/>
            <person name="Duan Y."/>
            <person name="Cao H."/>
            <person name="Xiong S."/>
            <person name="Wang X."/>
            <person name="Wei L."/>
            <person name="Li C."/>
            <person name="Ma Q."/>
            <person name="Ju M."/>
            <person name="Zhao R."/>
            <person name="Li G."/>
            <person name="Mu C."/>
            <person name="Tian Q."/>
            <person name="Mei H."/>
            <person name="Zhang T."/>
            <person name="Gao T."/>
            <person name="Zhang H."/>
        </authorList>
    </citation>
    <scope>NUCLEOTIDE SEQUENCE</scope>
    <source>
        <strain evidence="3">G02</strain>
    </source>
</reference>
<dbReference type="PANTHER" id="PTHR42861">
    <property type="entry name" value="CALCIUM-TRANSPORTING ATPASE"/>
    <property type="match status" value="1"/>
</dbReference>
<dbReference type="Gene3D" id="3.40.1110.10">
    <property type="entry name" value="Calcium-transporting ATPase, cytoplasmic domain N"/>
    <property type="match status" value="1"/>
</dbReference>
<gene>
    <name evidence="3" type="ORF">Sradi_3518900</name>
</gene>
<name>A0AAW2QEP3_SESRA</name>
<organism evidence="3">
    <name type="scientific">Sesamum radiatum</name>
    <name type="common">Black benniseed</name>
    <dbReference type="NCBI Taxonomy" id="300843"/>
    <lineage>
        <taxon>Eukaryota</taxon>
        <taxon>Viridiplantae</taxon>
        <taxon>Streptophyta</taxon>
        <taxon>Embryophyta</taxon>
        <taxon>Tracheophyta</taxon>
        <taxon>Spermatophyta</taxon>
        <taxon>Magnoliopsida</taxon>
        <taxon>eudicotyledons</taxon>
        <taxon>Gunneridae</taxon>
        <taxon>Pentapetalae</taxon>
        <taxon>asterids</taxon>
        <taxon>lamiids</taxon>
        <taxon>Lamiales</taxon>
        <taxon>Pedaliaceae</taxon>
        <taxon>Sesamum</taxon>
    </lineage>
</organism>
<evidence type="ECO:0000313" key="3">
    <source>
        <dbReference type="EMBL" id="KAL0366288.1"/>
    </source>
</evidence>